<dbReference type="SUPFAM" id="SSF53901">
    <property type="entry name" value="Thiolase-like"/>
    <property type="match status" value="1"/>
</dbReference>
<evidence type="ECO:0000256" key="4">
    <source>
        <dbReference type="ARBA" id="ARBA00022679"/>
    </source>
</evidence>
<dbReference type="InterPro" id="IPR020806">
    <property type="entry name" value="PKS_PP-bd"/>
</dbReference>
<dbReference type="SUPFAM" id="SSF53335">
    <property type="entry name" value="S-adenosyl-L-methionine-dependent methyltransferases"/>
    <property type="match status" value="1"/>
</dbReference>
<dbReference type="InterPro" id="IPR049552">
    <property type="entry name" value="PKS_DH_N"/>
</dbReference>
<sequence>MRSQGPVPIAIIGMGCRYPGGANSPEELWNVVSEGRSGWSEVPSDRFNHQAFYHPDPEIPGTINQKGGHFIDQDIATFDAGFFGIAQQEADTLDPQQRVVLETTWEAVENAGIPMHEFKGSDTGIFVAMFGHDFAQIIHKDPEAVSKYHNLGVARPLLANRVSYVFDLQGPSVMVDTACSGSLAAISLACQSLRSGETSMALAGGVNLVFSPDQMALMSMTGLFNDQGRSYTFDDRGNGYGRGEGVGMVVLKRLDDAIRDGDSVRAIIRNSGINSDGRTNGIMLPNQDAQERLAKRLFQNLPFKPSDVQYVEAHGTGTKAGDKVEINTIRNVFCEDRDGQDPVFVGATKPNIGHSEAASGTAGLIKTVMAMEKGFIPPNILLENFKPGLEPEERYMKIARSLTPWPTTPSTRKAVVNSFGFGGTNAMLLLESAHGYDGVTNHENGNAATENGTQNGTINGNINDMKKDGRTISHFFPISARSDHSLQSAIKDLGEYLKRHPDVRLDHLSHTLVKRRSKFQWRSSIIAEDIDSLLQGLSAKDLARNKASNKLATAFVFTGQGAQWARMGYALLQSEYTAFARSVAISEKLLKGFGAQWSLTEELSRDDSSSRLNNSEYGQPASTAVQIALVDLLKSWNVLPAAVVGHSSGEIAAAYAAGAISQSAAMFASYHRSFLAEKSKQRSDQSGTMMAVGLEHEDAQKYITNFAIQGVTVACINSPSSVTVSGDLNGIVALKDALEADGVFNRRLKVDTAYHSHHMQLVSSDYLHQLEGLESGPVDTAIRYFSSVTEQEKFDGFGASYWVDNLVSPVRFCGALRNLYRELRQSAVNIIEIGPHAALLGPIKQTLADLLADGSSYNYIPTLVRGENSIKSLMNTGSALFRSGTDNLDIGAVAALCRPESSSITVLRDLPSYHWNHTETHWIESRLSREYRCRKHPSHDLLGSRVIASPDSQPSWRILLSTERLPWLQDHVVDNFIVFPAAGYMTMAIQAIQQLDQDRRQDLKPKGYRIKNVSFKKTLTIPKDDTSIETILTFQYSDANENWSFSVSSMSDQGKWQDHCNGIISAVFDNDKDEIEQQREAEFDRKTQASRLEDAAVACSKVISHKDLYSQMAATGNQYGPTFAINNEVRMAAFQSLNDLVIPDIAAKMPGGYMQPHLIHPTTLDGIIQSCLPVFQQHSNKGSVMPIFISDIFISASIANQAGDHLQTLCNLSNVFPTSTNFRTAVFQTENNGTPQCVLTMNGGEIRVVGEAQSTEVLHNDNIFKMEWGVNSSSITPEMLERVQIPLQSDEAGITQAEKVNLTVVACARYIDWAVREMQERGLTVKEDHRVNWWRLLKNFVSSEMGKSLIEKSPNTKEELDKLTSRLGVEGEAVARIGPELVPLLTGQTDPLTHFLKDDLLFRVYHSDEGARPNQYMADYVKMLTFQRRDLRILEIGAGTGGTTYRILKACSPNGESFCSEYMYTDISSGFFEAVRTDRLKDWAHLLTFQTLDLEKDAASQGFKEHSYDLVVAANVVHATRSLDKSIRTIHKLLKPGGVLGLVELTTSTPYINMTFGSIPGWWAGVDEGRTDSPLQSAEQWNVHLQKAGFSGVDLAAYDLPEPERHCALLLSTALALPSATNGHVPSHFKILDAFADDKSPSYNSFSVKFANGLTEKGFGASLEDWTNAEVDNSSSYIMLDSAKQPLLTKASTEQFASITRLLSKATKIYWVIFATNDDGSISPDNGLITGVSRTARNENPHLDCFTIDVQDSLEQHADRIQNALLDFIHTTETRIRKNEPREFELMYRDGKMQIQRFVADNKLSKAVSTSSDVTETEETTFHQADRRLRIHVDKPGLLNSLVFIDDDSSTLGPDEVEIKSYAWGLNFSDVFIALGQLPPTQPMVGESAGIITAIGCNFASQFKLGDRVTAMFGTPYASRTRTNGHLVHRIPDNLSFTDAASIPLTFATAYYSLFDCANLRQGQTILIHSASGALGQVALKIGQRLGATIFATVGSAAKRQLLIEQYGIPESHIFSSRTIDFAAGVNRLTKGTGVDVVLNSLSGPMLHASWECVAAFGTFVEVGKTDISRRSQLSMKPFERNLRFMSVDLVGLSKQRPAECQKLLQRIFADFDAGLFTPLSVTAMPIGDIEKAFRLMQSRKHTGKIVLEASDSSTVQAKEQPFRLHSDGTYIIVGGLGSLGKHLCRHLQEKGARHIALFTRQSYEKVAKAEMEKELTAVPEATVRIITCDVGDAKMVQQVAAELSRSMPQVRGILHGGMVLSDRTLSQITQKDFEIALLPKYHGTVNIYNAFYHKDVDFFINLSSLCGIVGTLGQSNYAAGGTYQDMFTHAQVSAGYTKFATIDFPLIKSTYTVTQEHTHSLGRQGVQLLPIETALPVVDYVMSGKAFKDGNHQIAFGLDPQPFINQTTPGGRVPPLVSHILSSHNRGPAHQTGQADERTAEEKVAVASTIEEAEQLILTAIREKIASLTVLESQELDLDQAVANMGLDSLVATEIKNWITNKLQAPVQTSDILDAPSLRSLASFVTKSSVLVKNKFKPEGVNGHSETKADTNDDSSGVKKVSLPKYPMQTLEGTLEIFLDSVGHIVNAEELSRTREAINAFQDPDGLGQKLQARLKNMSGGEGENNEVVDMYVRNKWLRGRDWRPRLRNFFATLPGQDTARQPQAQQAAQLSLAAYAYKLALDAGTIKQDFYHEQALDMATVYWLFSSNRTPALGCDGYDRFPESDYIIAMKRGHAYKIPLTGHNGQAVTYDKLKNVFEAIVQQTPEETNWTSLLTTANRDEWAKARDEILSASQSGRSYVKTIEESLFIVYLEDTAPETADGRADAFLLDDNSNRWLDKTLSFVVCRNGVSAIWGEHTMVDGTTFGGLIKALNSPAVEQVKLSNGSSTSNSVLDGDFTYLEFTLPTTLAKIISALQTQHQSAHDGYTLANLNQTSYAASYLRQQKLPPKTVIQLLIQVAVRRLFGYNPSGAVDVISQRPFRGGRTDMIYVMTPPVEAFCAAAEDSNISGVEKRRLFLEAVKSHARLVALSTRGRGFRWHLMALREMLEPGEELPVFYKDEVFRRTSERPVCTSFTEFGLPEMGRCQPHKEDVWVGVQVFDEKVQFTVINGERKSAEFVEHLKAAGEIVRGIIEAA</sequence>
<evidence type="ECO:0000256" key="2">
    <source>
        <dbReference type="ARBA" id="ARBA00022450"/>
    </source>
</evidence>
<dbReference type="CDD" id="cd00833">
    <property type="entry name" value="PKS"/>
    <property type="match status" value="1"/>
</dbReference>
<dbReference type="EMBL" id="MTYH01000037">
    <property type="protein sequence ID" value="PNP43636.1"/>
    <property type="molecule type" value="Genomic_DNA"/>
</dbReference>
<dbReference type="Gene3D" id="3.40.47.10">
    <property type="match status" value="1"/>
</dbReference>
<evidence type="ECO:0000256" key="11">
    <source>
        <dbReference type="SAM" id="MobiDB-lite"/>
    </source>
</evidence>
<dbReference type="Pfam" id="PF08659">
    <property type="entry name" value="KR"/>
    <property type="match status" value="1"/>
</dbReference>
<dbReference type="InterPro" id="IPR013968">
    <property type="entry name" value="PKS_KR"/>
</dbReference>
<dbReference type="InterPro" id="IPR014043">
    <property type="entry name" value="Acyl_transferase_dom"/>
</dbReference>
<dbReference type="SUPFAM" id="SSF52151">
    <property type="entry name" value="FabD/lysophospholipase-like"/>
    <property type="match status" value="1"/>
</dbReference>
<feature type="region of interest" description="N-terminal hotdog fold" evidence="10">
    <location>
        <begin position="939"/>
        <end position="1071"/>
    </location>
</feature>
<dbReference type="Pfam" id="PF08242">
    <property type="entry name" value="Methyltransf_12"/>
    <property type="match status" value="1"/>
</dbReference>
<dbReference type="GO" id="GO:0016491">
    <property type="term" value="F:oxidoreductase activity"/>
    <property type="evidence" value="ECO:0007669"/>
    <property type="project" value="UniProtKB-KW"/>
</dbReference>
<dbReference type="Pfam" id="PF22621">
    <property type="entry name" value="CurL-like_PKS_C"/>
    <property type="match status" value="1"/>
</dbReference>
<keyword evidence="8" id="KW-0012">Acyltransferase</keyword>
<feature type="active site" description="Proton acceptor" evidence="9">
    <location>
        <position position="2859"/>
    </location>
</feature>
<dbReference type="GO" id="GO:1901336">
    <property type="term" value="P:lactone biosynthetic process"/>
    <property type="evidence" value="ECO:0007669"/>
    <property type="project" value="UniProtKB-ARBA"/>
</dbReference>
<dbReference type="InterPro" id="IPR057326">
    <property type="entry name" value="KR_dom"/>
</dbReference>
<dbReference type="Gene3D" id="3.10.129.110">
    <property type="entry name" value="Polyketide synthase dehydratase"/>
    <property type="match status" value="1"/>
</dbReference>
<evidence type="ECO:0000256" key="7">
    <source>
        <dbReference type="ARBA" id="ARBA00023268"/>
    </source>
</evidence>
<organism evidence="15 16">
    <name type="scientific">Trichoderma gamsii</name>
    <dbReference type="NCBI Taxonomy" id="398673"/>
    <lineage>
        <taxon>Eukaryota</taxon>
        <taxon>Fungi</taxon>
        <taxon>Dikarya</taxon>
        <taxon>Ascomycota</taxon>
        <taxon>Pezizomycotina</taxon>
        <taxon>Sordariomycetes</taxon>
        <taxon>Hypocreomycetidae</taxon>
        <taxon>Hypocreales</taxon>
        <taxon>Hypocreaceae</taxon>
        <taxon>Trichoderma</taxon>
    </lineage>
</organism>
<dbReference type="Pfam" id="PF14765">
    <property type="entry name" value="PS-DH"/>
    <property type="match status" value="1"/>
</dbReference>
<dbReference type="Gene3D" id="3.40.366.10">
    <property type="entry name" value="Malonyl-Coenzyme A Acyl Carrier Protein, domain 2"/>
    <property type="match status" value="1"/>
</dbReference>
<evidence type="ECO:0000313" key="15">
    <source>
        <dbReference type="EMBL" id="PNP43636.1"/>
    </source>
</evidence>
<dbReference type="Pfam" id="PF00698">
    <property type="entry name" value="Acyl_transf_1"/>
    <property type="match status" value="1"/>
</dbReference>
<dbReference type="InterPro" id="IPR036736">
    <property type="entry name" value="ACP-like_sf"/>
</dbReference>
<dbReference type="InterPro" id="IPR001227">
    <property type="entry name" value="Ac_transferase_dom_sf"/>
</dbReference>
<dbReference type="InterPro" id="IPR016036">
    <property type="entry name" value="Malonyl_transacylase_ACP-bd"/>
</dbReference>
<dbReference type="InterPro" id="IPR013154">
    <property type="entry name" value="ADH-like_N"/>
</dbReference>
<dbReference type="InterPro" id="IPR049551">
    <property type="entry name" value="PKS_DH_C"/>
</dbReference>
<evidence type="ECO:0000256" key="10">
    <source>
        <dbReference type="PROSITE-ProRule" id="PRU01363"/>
    </source>
</evidence>
<dbReference type="SUPFAM" id="SSF50129">
    <property type="entry name" value="GroES-like"/>
    <property type="match status" value="1"/>
</dbReference>
<dbReference type="PROSITE" id="PS00440">
    <property type="entry name" value="ACYLTRANSF_C_2"/>
    <property type="match status" value="1"/>
</dbReference>
<dbReference type="SMART" id="SM00825">
    <property type="entry name" value="PKS_KS"/>
    <property type="match status" value="1"/>
</dbReference>
<dbReference type="InterPro" id="IPR042231">
    <property type="entry name" value="Cho/carn_acyl_trans_2"/>
</dbReference>
<dbReference type="InterPro" id="IPR016035">
    <property type="entry name" value="Acyl_Trfase/lysoPLipase"/>
</dbReference>
<dbReference type="InterPro" id="IPR020841">
    <property type="entry name" value="PKS_Beta-ketoAc_synthase_dom"/>
</dbReference>
<keyword evidence="4" id="KW-0808">Transferase</keyword>
<dbReference type="GO" id="GO:0004312">
    <property type="term" value="F:fatty acid synthase activity"/>
    <property type="evidence" value="ECO:0007669"/>
    <property type="project" value="TreeGrafter"/>
</dbReference>
<dbReference type="InterPro" id="IPR029063">
    <property type="entry name" value="SAM-dependent_MTases_sf"/>
</dbReference>
<comment type="similarity">
    <text evidence="1">Belongs to the carnitine/choline acetyltransferase family.</text>
</comment>
<feature type="active site" description="Proton donor; for dehydratase activity" evidence="10">
    <location>
        <position position="1165"/>
    </location>
</feature>
<keyword evidence="3" id="KW-0597">Phosphoprotein</keyword>
<dbReference type="GO" id="GO:0006633">
    <property type="term" value="P:fatty acid biosynthetic process"/>
    <property type="evidence" value="ECO:0007669"/>
    <property type="project" value="TreeGrafter"/>
</dbReference>
<dbReference type="InterPro" id="IPR050091">
    <property type="entry name" value="PKS_NRPS_Biosynth_Enz"/>
</dbReference>
<reference evidence="15 16" key="1">
    <citation type="submission" date="2017-02" db="EMBL/GenBank/DDBJ databases">
        <title>Genomes of Trichoderma spp. with biocontrol activity.</title>
        <authorList>
            <person name="Gardiner D."/>
            <person name="Kazan K."/>
            <person name="Vos C."/>
            <person name="Harvey P."/>
        </authorList>
    </citation>
    <scope>NUCLEOTIDE SEQUENCE [LARGE SCALE GENOMIC DNA]</scope>
    <source>
        <strain evidence="15 16">A5MH</strain>
    </source>
</reference>
<dbReference type="Pfam" id="PF00109">
    <property type="entry name" value="ketoacyl-synt"/>
    <property type="match status" value="1"/>
</dbReference>
<feature type="region of interest" description="C-terminal hotdog fold" evidence="10">
    <location>
        <begin position="1100"/>
        <end position="1255"/>
    </location>
</feature>
<dbReference type="GO" id="GO:0044550">
    <property type="term" value="P:secondary metabolite biosynthetic process"/>
    <property type="evidence" value="ECO:0007669"/>
    <property type="project" value="TreeGrafter"/>
</dbReference>
<dbReference type="SUPFAM" id="SSF52777">
    <property type="entry name" value="CoA-dependent acyltransferases"/>
    <property type="match status" value="2"/>
</dbReference>
<dbReference type="SMART" id="SM00826">
    <property type="entry name" value="PKS_DH"/>
    <property type="match status" value="1"/>
</dbReference>
<dbReference type="Gene3D" id="3.30.559.10">
    <property type="entry name" value="Chloramphenicol acetyltransferase-like domain"/>
    <property type="match status" value="1"/>
</dbReference>
<dbReference type="InterPro" id="IPR009081">
    <property type="entry name" value="PP-bd_ACP"/>
</dbReference>
<dbReference type="InterPro" id="IPR049900">
    <property type="entry name" value="PKS_mFAS_DH"/>
</dbReference>
<evidence type="ECO:0000256" key="8">
    <source>
        <dbReference type="ARBA" id="ARBA00023315"/>
    </source>
</evidence>
<proteinExistence type="inferred from homology"/>
<dbReference type="Pfam" id="PF23114">
    <property type="entry name" value="NAD-bd_HRPKS_sdrA"/>
    <property type="match status" value="1"/>
</dbReference>
<protein>
    <submittedName>
        <fullName evidence="15">Uncharacterized protein</fullName>
    </submittedName>
</protein>
<keyword evidence="7" id="KW-0511">Multifunctional enzyme</keyword>
<dbReference type="InterPro" id="IPR039551">
    <property type="entry name" value="Cho/carn_acyl_trans"/>
</dbReference>
<dbReference type="InterPro" id="IPR016039">
    <property type="entry name" value="Thiolase-like"/>
</dbReference>
<evidence type="ECO:0000313" key="16">
    <source>
        <dbReference type="Proteomes" id="UP000236546"/>
    </source>
</evidence>
<comment type="caution">
    <text evidence="15">The sequence shown here is derived from an EMBL/GenBank/DDBJ whole genome shotgun (WGS) entry which is preliminary data.</text>
</comment>
<dbReference type="SUPFAM" id="SSF51735">
    <property type="entry name" value="NAD(P)-binding Rossmann-fold domains"/>
    <property type="match status" value="2"/>
</dbReference>
<feature type="region of interest" description="Disordered" evidence="11">
    <location>
        <begin position="2540"/>
        <end position="2559"/>
    </location>
</feature>
<name>A0A2K0TDN4_9HYPO</name>
<dbReference type="Gene3D" id="3.30.559.70">
    <property type="entry name" value="Choline/Carnitine o-acyltransferase, domain 2"/>
    <property type="match status" value="1"/>
</dbReference>
<dbReference type="Gene3D" id="3.90.180.10">
    <property type="entry name" value="Medium-chain alcohol dehydrogenases, catalytic domain"/>
    <property type="match status" value="1"/>
</dbReference>
<dbReference type="SMART" id="SM00823">
    <property type="entry name" value="PKS_PP"/>
    <property type="match status" value="1"/>
</dbReference>
<evidence type="ECO:0000256" key="9">
    <source>
        <dbReference type="PIRSR" id="PIRSR600542-1"/>
    </source>
</evidence>
<evidence type="ECO:0000256" key="3">
    <source>
        <dbReference type="ARBA" id="ARBA00022553"/>
    </source>
</evidence>
<dbReference type="CDD" id="cd02440">
    <property type="entry name" value="AdoMet_MTases"/>
    <property type="match status" value="1"/>
</dbReference>
<dbReference type="Pfam" id="PF00755">
    <property type="entry name" value="Carn_acyltransf"/>
    <property type="match status" value="1"/>
</dbReference>
<dbReference type="InterPro" id="IPR023213">
    <property type="entry name" value="CAT-like_dom_sf"/>
</dbReference>
<dbReference type="Gene3D" id="1.10.1200.10">
    <property type="entry name" value="ACP-like"/>
    <property type="match status" value="1"/>
</dbReference>
<dbReference type="InterPro" id="IPR042104">
    <property type="entry name" value="PKS_dehydratase_sf"/>
</dbReference>
<dbReference type="GO" id="GO:0031177">
    <property type="term" value="F:phosphopantetheine binding"/>
    <property type="evidence" value="ECO:0007669"/>
    <property type="project" value="InterPro"/>
</dbReference>
<dbReference type="Pfam" id="PF23297">
    <property type="entry name" value="ACP_SdgA_C"/>
    <property type="match status" value="1"/>
</dbReference>
<keyword evidence="6" id="KW-0560">Oxidoreductase</keyword>
<dbReference type="SUPFAM" id="SSF47336">
    <property type="entry name" value="ACP-like"/>
    <property type="match status" value="1"/>
</dbReference>
<dbReference type="SMART" id="SM01294">
    <property type="entry name" value="PKS_PP_betabranch"/>
    <property type="match status" value="1"/>
</dbReference>
<dbReference type="InterPro" id="IPR000542">
    <property type="entry name" value="Carn_acyl_trans"/>
</dbReference>
<dbReference type="SUPFAM" id="SSF55048">
    <property type="entry name" value="Probable ACP-binding domain of malonyl-CoA ACP transacylase"/>
    <property type="match status" value="1"/>
</dbReference>
<feature type="domain" description="PKS/mFAS DH" evidence="14">
    <location>
        <begin position="939"/>
        <end position="1255"/>
    </location>
</feature>
<dbReference type="InterPro" id="IPR014030">
    <property type="entry name" value="Ketoacyl_synth_N"/>
</dbReference>
<dbReference type="InterPro" id="IPR036291">
    <property type="entry name" value="NAD(P)-bd_dom_sf"/>
</dbReference>
<feature type="domain" description="Ketosynthase family 3 (KS3)" evidence="13">
    <location>
        <begin position="6"/>
        <end position="432"/>
    </location>
</feature>
<dbReference type="Gene3D" id="3.40.50.720">
    <property type="entry name" value="NAD(P)-binding Rossmann-like Domain"/>
    <property type="match status" value="2"/>
</dbReference>
<dbReference type="Proteomes" id="UP000236546">
    <property type="component" value="Unassembled WGS sequence"/>
</dbReference>
<dbReference type="CDD" id="cd05195">
    <property type="entry name" value="enoyl_red"/>
    <property type="match status" value="1"/>
</dbReference>
<dbReference type="InterPro" id="IPR013217">
    <property type="entry name" value="Methyltransf_12"/>
</dbReference>
<dbReference type="InterPro" id="IPR011032">
    <property type="entry name" value="GroES-like_sf"/>
</dbReference>
<dbReference type="InterPro" id="IPR014031">
    <property type="entry name" value="Ketoacyl_synth_C"/>
</dbReference>
<dbReference type="Pfam" id="PF13602">
    <property type="entry name" value="ADH_zinc_N_2"/>
    <property type="match status" value="1"/>
</dbReference>
<evidence type="ECO:0000259" key="14">
    <source>
        <dbReference type="PROSITE" id="PS52019"/>
    </source>
</evidence>
<dbReference type="PANTHER" id="PTHR43775:SF22">
    <property type="entry name" value="SYNTHASE, PUTATIVE (JCVI)-RELATED"/>
    <property type="match status" value="1"/>
</dbReference>
<dbReference type="OrthoDB" id="329835at2759"/>
<dbReference type="Pfam" id="PF08240">
    <property type="entry name" value="ADH_N"/>
    <property type="match status" value="1"/>
</dbReference>
<feature type="active site" description="Proton acceptor; for dehydratase activity" evidence="10">
    <location>
        <position position="971"/>
    </location>
</feature>
<dbReference type="Pfam" id="PF21089">
    <property type="entry name" value="PKS_DH_N"/>
    <property type="match status" value="1"/>
</dbReference>
<dbReference type="PROSITE" id="PS52004">
    <property type="entry name" value="KS3_2"/>
    <property type="match status" value="1"/>
</dbReference>
<feature type="domain" description="Carrier" evidence="12">
    <location>
        <begin position="2453"/>
        <end position="2530"/>
    </location>
</feature>
<evidence type="ECO:0000259" key="13">
    <source>
        <dbReference type="PROSITE" id="PS52004"/>
    </source>
</evidence>
<accession>A0A2K0TDN4</accession>
<dbReference type="PROSITE" id="PS52019">
    <property type="entry name" value="PKS_MFAS_DH"/>
    <property type="match status" value="1"/>
</dbReference>
<dbReference type="InterPro" id="IPR056501">
    <property type="entry name" value="NAD-bd_HRPKS_sdrA"/>
</dbReference>
<keyword evidence="5" id="KW-0521">NADP</keyword>
<dbReference type="SMART" id="SM00822">
    <property type="entry name" value="PKS_KR"/>
    <property type="match status" value="1"/>
</dbReference>
<dbReference type="Gene3D" id="3.40.50.150">
    <property type="entry name" value="Vaccinia Virus protein VP39"/>
    <property type="match status" value="1"/>
</dbReference>
<evidence type="ECO:0000256" key="6">
    <source>
        <dbReference type="ARBA" id="ARBA00023002"/>
    </source>
</evidence>
<gene>
    <name evidence="15" type="ORF">TGAMA5MH_04608</name>
</gene>
<dbReference type="PROSITE" id="PS50075">
    <property type="entry name" value="CARRIER"/>
    <property type="match status" value="1"/>
</dbReference>
<dbReference type="FunFam" id="3.40.50.720:FF:000209">
    <property type="entry name" value="Polyketide synthase Pks12"/>
    <property type="match status" value="1"/>
</dbReference>
<evidence type="ECO:0000256" key="1">
    <source>
        <dbReference type="ARBA" id="ARBA00005232"/>
    </source>
</evidence>
<dbReference type="InterPro" id="IPR020843">
    <property type="entry name" value="ER"/>
</dbReference>
<dbReference type="SMART" id="SM00827">
    <property type="entry name" value="PKS_AT"/>
    <property type="match status" value="1"/>
</dbReference>
<dbReference type="SMART" id="SM00829">
    <property type="entry name" value="PKS_ER"/>
    <property type="match status" value="1"/>
</dbReference>
<evidence type="ECO:0000259" key="12">
    <source>
        <dbReference type="PROSITE" id="PS50075"/>
    </source>
</evidence>
<evidence type="ECO:0000256" key="5">
    <source>
        <dbReference type="ARBA" id="ARBA00022857"/>
    </source>
</evidence>
<dbReference type="PROSITE" id="PS51257">
    <property type="entry name" value="PROKAR_LIPOPROTEIN"/>
    <property type="match status" value="1"/>
</dbReference>
<dbReference type="PANTHER" id="PTHR43775">
    <property type="entry name" value="FATTY ACID SYNTHASE"/>
    <property type="match status" value="1"/>
</dbReference>
<dbReference type="InterPro" id="IPR020807">
    <property type="entry name" value="PKS_DH"/>
</dbReference>
<dbReference type="Pfam" id="PF02801">
    <property type="entry name" value="Ketoacyl-synt_C"/>
    <property type="match status" value="1"/>
</dbReference>
<keyword evidence="2" id="KW-0596">Phosphopantetheine</keyword>